<dbReference type="InterPro" id="IPR027417">
    <property type="entry name" value="P-loop_NTPase"/>
</dbReference>
<organism evidence="3 4">
    <name type="scientific">Kibdelosporangium banguiense</name>
    <dbReference type="NCBI Taxonomy" id="1365924"/>
    <lineage>
        <taxon>Bacteria</taxon>
        <taxon>Bacillati</taxon>
        <taxon>Actinomycetota</taxon>
        <taxon>Actinomycetes</taxon>
        <taxon>Pseudonocardiales</taxon>
        <taxon>Pseudonocardiaceae</taxon>
        <taxon>Kibdelosporangium</taxon>
    </lineage>
</organism>
<evidence type="ECO:0000256" key="1">
    <source>
        <dbReference type="PROSITE-ProRule" id="PRU00339"/>
    </source>
</evidence>
<keyword evidence="4" id="KW-1185">Reference proteome</keyword>
<comment type="caution">
    <text evidence="3">The sequence shown here is derived from an EMBL/GenBank/DDBJ whole genome shotgun (WGS) entry which is preliminary data.</text>
</comment>
<dbReference type="SUPFAM" id="SSF48452">
    <property type="entry name" value="TPR-like"/>
    <property type="match status" value="3"/>
</dbReference>
<dbReference type="SMART" id="SM00028">
    <property type="entry name" value="TPR"/>
    <property type="match status" value="6"/>
</dbReference>
<feature type="domain" description="Bacterial transcriptional activator" evidence="2">
    <location>
        <begin position="3"/>
        <end position="125"/>
    </location>
</feature>
<evidence type="ECO:0000313" key="4">
    <source>
        <dbReference type="Proteomes" id="UP001519332"/>
    </source>
</evidence>
<reference evidence="3 4" key="1">
    <citation type="submission" date="2021-03" db="EMBL/GenBank/DDBJ databases">
        <title>Sequencing the genomes of 1000 actinobacteria strains.</title>
        <authorList>
            <person name="Klenk H.-P."/>
        </authorList>
    </citation>
    <scope>NUCLEOTIDE SEQUENCE [LARGE SCALE GENOMIC DNA]</scope>
    <source>
        <strain evidence="3 4">DSM 46670</strain>
    </source>
</reference>
<proteinExistence type="predicted"/>
<protein>
    <submittedName>
        <fullName evidence="3">Tetratricopeptide (TPR) repeat protein</fullName>
    </submittedName>
</protein>
<feature type="repeat" description="TPR" evidence="1">
    <location>
        <begin position="667"/>
        <end position="700"/>
    </location>
</feature>
<gene>
    <name evidence="3" type="ORF">JOF56_010230</name>
</gene>
<keyword evidence="1" id="KW-0802">TPR repeat</keyword>
<dbReference type="PANTHER" id="PTHR47691">
    <property type="entry name" value="REGULATOR-RELATED"/>
    <property type="match status" value="1"/>
</dbReference>
<dbReference type="InterPro" id="IPR005158">
    <property type="entry name" value="BTAD"/>
</dbReference>
<sequence>MPDAVARLAAGLKLWRGEALADAGLESWAVAEVQRLTEVRLDAVEDLWDARVQLGDHVAAVGELERQLVATPLRERLVGLLMLALYRCGRHSDALDRYERLRVRLAEDLGVDPGPKLQSLHMAILRRESSLEPKPNPVHAPIPAQLPRPVGHFAGRTDELAALADPAACIVVVSGPAGIGKTALAVQWAHQVKHRYPDGQLFLDLRGHDPDAALTPADALTHVLRGLGVPPDRIPAGVADQTGLYRSLVHDRRVLIILDNGGTADHVSPLVPPTVSSTLVVTSRSQLSALAIDHAVQSAELDVLAVDEAHGLINRVLGVQRVEREQAAAFELIELCGRMPLALRIAAAKLAARPRQPIAGLVAELSDDRLDALQVTGDSRSVRTVFASAYNALSEPAARLFRLLGLHPGTSFGTRLAAAVMGLSHGRARRSVDELSAAHLIMETERGQYRFHDLIRLYASECAKTDETTAQRDAAAHRIIDWYLAIADAANSTLDPTRTRITAAIADPPAELPFAAESDEVLAFLDGERGNIVPVVALAAESHELTACHMTYLLAGFLDRRGHWTDWVATCRWGVTAANRLGDPELGGLMRSALGVSCIFTRRFDEALDVLHEALAMTQASGNVRDEGYVHNNLAVANAGLRRFDEAAESFGRALELHTGTSPAAMASALNNLGYAHTENGDFAIGLKHLTQALTLAKDAEDVTLQAAILHSLGVANRAKGDHDQALAFLHESLALYREIGYKRHIPGGINDIGEALLLRGDHTQALAEFVTALEISTELGDQHCEAISLGNIARAHLRAGDLPAARHHLTRALDLRVRFPDAYEEAHLHRWMSRFAAASGDAAAAATHRDHAVQLYIKANAVAEADELAGVTVDSDS</sequence>
<dbReference type="CDD" id="cd15831">
    <property type="entry name" value="BTAD"/>
    <property type="match status" value="1"/>
</dbReference>
<evidence type="ECO:0000313" key="3">
    <source>
        <dbReference type="EMBL" id="MBP2329845.1"/>
    </source>
</evidence>
<name>A0ABS4TZL3_9PSEU</name>
<dbReference type="PROSITE" id="PS50005">
    <property type="entry name" value="TPR"/>
    <property type="match status" value="1"/>
</dbReference>
<dbReference type="SMART" id="SM01043">
    <property type="entry name" value="BTAD"/>
    <property type="match status" value="1"/>
</dbReference>
<dbReference type="EMBL" id="JAGINW010000001">
    <property type="protein sequence ID" value="MBP2329845.1"/>
    <property type="molecule type" value="Genomic_DNA"/>
</dbReference>
<dbReference type="Gene3D" id="1.25.40.10">
    <property type="entry name" value="Tetratricopeptide repeat domain"/>
    <property type="match status" value="3"/>
</dbReference>
<dbReference type="InterPro" id="IPR011990">
    <property type="entry name" value="TPR-like_helical_dom_sf"/>
</dbReference>
<accession>A0ABS4TZL3</accession>
<dbReference type="InterPro" id="IPR019734">
    <property type="entry name" value="TPR_rpt"/>
</dbReference>
<dbReference type="Pfam" id="PF03704">
    <property type="entry name" value="BTAD"/>
    <property type="match status" value="1"/>
</dbReference>
<dbReference type="SUPFAM" id="SSF52540">
    <property type="entry name" value="P-loop containing nucleoside triphosphate hydrolases"/>
    <property type="match status" value="1"/>
</dbReference>
<dbReference type="Proteomes" id="UP001519332">
    <property type="component" value="Unassembled WGS sequence"/>
</dbReference>
<evidence type="ECO:0000259" key="2">
    <source>
        <dbReference type="SMART" id="SM01043"/>
    </source>
</evidence>
<dbReference type="PANTHER" id="PTHR47691:SF3">
    <property type="entry name" value="HTH-TYPE TRANSCRIPTIONAL REGULATOR RV0890C-RELATED"/>
    <property type="match status" value="1"/>
</dbReference>
<dbReference type="PRINTS" id="PR00364">
    <property type="entry name" value="DISEASERSIST"/>
</dbReference>
<dbReference type="Gene3D" id="3.40.50.300">
    <property type="entry name" value="P-loop containing nucleotide triphosphate hydrolases"/>
    <property type="match status" value="1"/>
</dbReference>
<dbReference type="Pfam" id="PF13424">
    <property type="entry name" value="TPR_12"/>
    <property type="match status" value="2"/>
</dbReference>